<evidence type="ECO:0000256" key="8">
    <source>
        <dbReference type="ARBA" id="ARBA00023170"/>
    </source>
</evidence>
<dbReference type="CDD" id="cd15039">
    <property type="entry name" value="7tmB3_Methuselah-like"/>
    <property type="match status" value="1"/>
</dbReference>
<evidence type="ECO:0000313" key="14">
    <source>
        <dbReference type="Proteomes" id="UP001258017"/>
    </source>
</evidence>
<evidence type="ECO:0000256" key="10">
    <source>
        <dbReference type="SAM" id="Phobius"/>
    </source>
</evidence>
<evidence type="ECO:0000256" key="3">
    <source>
        <dbReference type="ARBA" id="ARBA00022692"/>
    </source>
</evidence>
<dbReference type="PANTHER" id="PTHR47154:SF2">
    <property type="entry name" value="G-PROTEIN COUPLED RECEPTOR MTH-RELATED"/>
    <property type="match status" value="1"/>
</dbReference>
<feature type="transmembrane region" description="Helical" evidence="10">
    <location>
        <begin position="629"/>
        <end position="645"/>
    </location>
</feature>
<keyword evidence="6" id="KW-0297">G-protein coupled receptor</keyword>
<evidence type="ECO:0000256" key="1">
    <source>
        <dbReference type="ARBA" id="ARBA00004127"/>
    </source>
</evidence>
<dbReference type="GO" id="GO:0012505">
    <property type="term" value="C:endomembrane system"/>
    <property type="evidence" value="ECO:0007669"/>
    <property type="project" value="UniProtKB-SubCell"/>
</dbReference>
<gene>
    <name evidence="13" type="ORF">KPH14_002957</name>
</gene>
<feature type="transmembrane region" description="Helical" evidence="10">
    <location>
        <begin position="575"/>
        <end position="598"/>
    </location>
</feature>
<comment type="similarity">
    <text evidence="2">Belongs to the G-protein coupled receptor 2 family. Mth subfamily.</text>
</comment>
<dbReference type="PANTHER" id="PTHR47154">
    <property type="entry name" value="G-PROTEIN COUPLED RECEPTOR MTH-RELATED"/>
    <property type="match status" value="1"/>
</dbReference>
<evidence type="ECO:0000256" key="4">
    <source>
        <dbReference type="ARBA" id="ARBA00022729"/>
    </source>
</evidence>
<dbReference type="GO" id="GO:0007166">
    <property type="term" value="P:cell surface receptor signaling pathway"/>
    <property type="evidence" value="ECO:0007669"/>
    <property type="project" value="InterPro"/>
</dbReference>
<reference evidence="13" key="1">
    <citation type="submission" date="2021-08" db="EMBL/GenBank/DDBJ databases">
        <authorList>
            <person name="Misof B."/>
            <person name="Oliver O."/>
            <person name="Podsiadlowski L."/>
            <person name="Donath A."/>
            <person name="Peters R."/>
            <person name="Mayer C."/>
            <person name="Rust J."/>
            <person name="Gunkel S."/>
            <person name="Lesny P."/>
            <person name="Martin S."/>
            <person name="Oeyen J.P."/>
            <person name="Petersen M."/>
            <person name="Panagiotis P."/>
            <person name="Wilbrandt J."/>
            <person name="Tanja T."/>
        </authorList>
    </citation>
    <scope>NUCLEOTIDE SEQUENCE</scope>
    <source>
        <strain evidence="13">GBR_01_08_01A</strain>
        <tissue evidence="13">Thorax + abdomen</tissue>
    </source>
</reference>
<feature type="transmembrane region" description="Helical" evidence="10">
    <location>
        <begin position="441"/>
        <end position="461"/>
    </location>
</feature>
<evidence type="ECO:0000256" key="7">
    <source>
        <dbReference type="ARBA" id="ARBA00023136"/>
    </source>
</evidence>
<dbReference type="GO" id="GO:0008528">
    <property type="term" value="F:G protein-coupled peptide receptor activity"/>
    <property type="evidence" value="ECO:0007669"/>
    <property type="project" value="TreeGrafter"/>
</dbReference>
<organism evidence="13 14">
    <name type="scientific">Odynerus spinipes</name>
    <dbReference type="NCBI Taxonomy" id="1348599"/>
    <lineage>
        <taxon>Eukaryota</taxon>
        <taxon>Metazoa</taxon>
        <taxon>Ecdysozoa</taxon>
        <taxon>Arthropoda</taxon>
        <taxon>Hexapoda</taxon>
        <taxon>Insecta</taxon>
        <taxon>Pterygota</taxon>
        <taxon>Neoptera</taxon>
        <taxon>Endopterygota</taxon>
        <taxon>Hymenoptera</taxon>
        <taxon>Apocrita</taxon>
        <taxon>Aculeata</taxon>
        <taxon>Vespoidea</taxon>
        <taxon>Vespidae</taxon>
        <taxon>Eumeninae</taxon>
        <taxon>Odynerus</taxon>
    </lineage>
</organism>
<evidence type="ECO:0000256" key="2">
    <source>
        <dbReference type="ARBA" id="ARBA00008979"/>
    </source>
</evidence>
<dbReference type="Gene3D" id="2.170.180.11">
    <property type="entry name" value="Methuselah ectodomain, domain 2"/>
    <property type="match status" value="1"/>
</dbReference>
<evidence type="ECO:0000313" key="13">
    <source>
        <dbReference type="EMBL" id="KAK2587217.1"/>
    </source>
</evidence>
<dbReference type="SUPFAM" id="SSF81321">
    <property type="entry name" value="Family A G protein-coupled receptor-like"/>
    <property type="match status" value="1"/>
</dbReference>
<proteinExistence type="inferred from homology"/>
<comment type="subcellular location">
    <subcellularLocation>
        <location evidence="1">Endomembrane system</location>
        <topology evidence="1">Multi-pass membrane protein</topology>
    </subcellularLocation>
</comment>
<evidence type="ECO:0000256" key="6">
    <source>
        <dbReference type="ARBA" id="ARBA00023040"/>
    </source>
</evidence>
<name>A0AAD9RWI1_9HYME</name>
<dbReference type="EMBL" id="JAIFRP010000007">
    <property type="protein sequence ID" value="KAK2587217.1"/>
    <property type="molecule type" value="Genomic_DNA"/>
</dbReference>
<accession>A0AAD9RWI1</accession>
<comment type="caution">
    <text evidence="13">The sequence shown here is derived from an EMBL/GenBank/DDBJ whole genome shotgun (WGS) entry which is preliminary data.</text>
</comment>
<feature type="domain" description="G-protein coupled receptors family 2 profile 2" evidence="12">
    <location>
        <begin position="405"/>
        <end position="688"/>
    </location>
</feature>
<sequence length="738" mass="83402">MRGIVFERYRPALPRSLPVLLLICLSTPSVSSGAPFNESSSEPLLRKCCPPQEIFLGRQNILCIPAPSRAMELHSMSHGARLRTHNIPNCADPEDIRTMSVDLITAEDRFASPICLDVLRSESTSRELPVVAYCASNETTSVQKVDKSTLPRIVTVRRCCPRDMLYDPRYKSCVSVIPEVEDISFAPLEDPFLSLLPKTDSIDFLALTRGPPICNRSLFDYRIAASDLSFGDRALKAKLSLSQGERKEEFELTEENACIELTPESTVILRLCREEEACLGKPCVAKCCSEDQFFVPKKGCQKFDGPITPIEFHAKFRNVTVHKDFFREDYGLLVGNPCKFGMYHVEPEVPWSITPDGHLQLDSSEIYEHRGHCIDMYYNVTEFAASLIAFVCFDAMDTSSECELRCTIQLILQSISCVFFLITLVVYACLPALQNLHGKTLMCHVASLLLAYVCLVLISVLTPKLSEEEPLALVSCAFLGYTMLFSFLSAFAWLNVMCFDIWWTFGGLRENMSTRGRGHRKRFLLYSLYAWGLASTITIIAILADETKFIPIYLQPGIGRGSCWFTQAKNLHSEVLFFIGPVTLQTVINIILFVMTIIHCNKVKAEINRVTADPSDARNKRFRANRTKLVMNIKLFIVMGVSWIMESVSYFLNNYAKELKWREEFFYASDAFNCLQGLLIFILFVLKSRVYHALRRRLGFESKKQGSSNATTVNDPCRMKKSVSNSTLMSTFQVSSTP</sequence>
<dbReference type="Gene3D" id="1.20.1070.10">
    <property type="entry name" value="Rhodopsin 7-helix transmembrane proteins"/>
    <property type="match status" value="1"/>
</dbReference>
<keyword evidence="4 11" id="KW-0732">Signal</keyword>
<evidence type="ECO:0000256" key="11">
    <source>
        <dbReference type="SAM" id="SignalP"/>
    </source>
</evidence>
<dbReference type="InterPro" id="IPR051384">
    <property type="entry name" value="Mth_GPCR"/>
</dbReference>
<feature type="chain" id="PRO_5041922315" description="G-protein coupled receptors family 2 profile 2 domain-containing protein" evidence="11">
    <location>
        <begin position="34"/>
        <end position="738"/>
    </location>
</feature>
<keyword evidence="14" id="KW-1185">Reference proteome</keyword>
<dbReference type="AlphaFoldDB" id="A0AAD9RWI1"/>
<feature type="signal peptide" evidence="11">
    <location>
        <begin position="1"/>
        <end position="33"/>
    </location>
</feature>
<feature type="transmembrane region" description="Helical" evidence="10">
    <location>
        <begin position="410"/>
        <end position="429"/>
    </location>
</feature>
<keyword evidence="8" id="KW-0675">Receptor</keyword>
<feature type="transmembrane region" description="Helical" evidence="10">
    <location>
        <begin position="481"/>
        <end position="503"/>
    </location>
</feature>
<keyword evidence="7 10" id="KW-0472">Membrane</keyword>
<evidence type="ECO:0000256" key="9">
    <source>
        <dbReference type="ARBA" id="ARBA00023224"/>
    </source>
</evidence>
<dbReference type="PROSITE" id="PS50261">
    <property type="entry name" value="G_PROTEIN_RECEP_F2_4"/>
    <property type="match status" value="1"/>
</dbReference>
<dbReference type="InterPro" id="IPR023311">
    <property type="entry name" value="Methusela_ecto_dom_2"/>
</dbReference>
<evidence type="ECO:0000259" key="12">
    <source>
        <dbReference type="PROSITE" id="PS50261"/>
    </source>
</evidence>
<keyword evidence="5 10" id="KW-1133">Transmembrane helix</keyword>
<dbReference type="SUPFAM" id="SSF63877">
    <property type="entry name" value="Methuselah ectodomain"/>
    <property type="match status" value="1"/>
</dbReference>
<feature type="transmembrane region" description="Helical" evidence="10">
    <location>
        <begin position="665"/>
        <end position="686"/>
    </location>
</feature>
<evidence type="ECO:0000256" key="5">
    <source>
        <dbReference type="ARBA" id="ARBA00022989"/>
    </source>
</evidence>
<dbReference type="Proteomes" id="UP001258017">
    <property type="component" value="Unassembled WGS sequence"/>
</dbReference>
<dbReference type="InterPro" id="IPR017981">
    <property type="entry name" value="GPCR_2-like_7TM"/>
</dbReference>
<keyword evidence="9" id="KW-0807">Transducer</keyword>
<reference evidence="13" key="2">
    <citation type="journal article" date="2023" name="Commun. Biol.">
        <title>Intrasexual cuticular hydrocarbon dimorphism in a wasp sheds light on hydrocarbon biosynthesis genes in Hymenoptera.</title>
        <authorList>
            <person name="Moris V.C."/>
            <person name="Podsiadlowski L."/>
            <person name="Martin S."/>
            <person name="Oeyen J.P."/>
            <person name="Donath A."/>
            <person name="Petersen M."/>
            <person name="Wilbrandt J."/>
            <person name="Misof B."/>
            <person name="Liedtke D."/>
            <person name="Thamm M."/>
            <person name="Scheiner R."/>
            <person name="Schmitt T."/>
            <person name="Niehuis O."/>
        </authorList>
    </citation>
    <scope>NUCLEOTIDE SEQUENCE</scope>
    <source>
        <strain evidence="13">GBR_01_08_01A</strain>
    </source>
</reference>
<dbReference type="GO" id="GO:0005886">
    <property type="term" value="C:plasma membrane"/>
    <property type="evidence" value="ECO:0007669"/>
    <property type="project" value="TreeGrafter"/>
</dbReference>
<feature type="transmembrane region" description="Helical" evidence="10">
    <location>
        <begin position="523"/>
        <end position="544"/>
    </location>
</feature>
<dbReference type="InterPro" id="IPR036272">
    <property type="entry name" value="Methuselah_N_sf"/>
</dbReference>
<protein>
    <recommendedName>
        <fullName evidence="12">G-protein coupled receptors family 2 profile 2 domain-containing protein</fullName>
    </recommendedName>
</protein>
<keyword evidence="3 10" id="KW-0812">Transmembrane</keyword>